<evidence type="ECO:0000313" key="8">
    <source>
        <dbReference type="Proteomes" id="UP001642360"/>
    </source>
</evidence>
<name>A0ABC8UTG8_9AQUA</name>
<comment type="caution">
    <text evidence="7">The sequence shown here is derived from an EMBL/GenBank/DDBJ whole genome shotgun (WGS) entry which is preliminary data.</text>
</comment>
<feature type="domain" description="BED-type" evidence="6">
    <location>
        <begin position="37"/>
        <end position="90"/>
    </location>
</feature>
<keyword evidence="2 4" id="KW-0863">Zinc-finger</keyword>
<dbReference type="AlphaFoldDB" id="A0ABC8UTG8"/>
<organism evidence="7 8">
    <name type="scientific">Ilex paraguariensis</name>
    <name type="common">yerba mate</name>
    <dbReference type="NCBI Taxonomy" id="185542"/>
    <lineage>
        <taxon>Eukaryota</taxon>
        <taxon>Viridiplantae</taxon>
        <taxon>Streptophyta</taxon>
        <taxon>Embryophyta</taxon>
        <taxon>Tracheophyta</taxon>
        <taxon>Spermatophyta</taxon>
        <taxon>Magnoliopsida</taxon>
        <taxon>eudicotyledons</taxon>
        <taxon>Gunneridae</taxon>
        <taxon>Pentapetalae</taxon>
        <taxon>asterids</taxon>
        <taxon>campanulids</taxon>
        <taxon>Aquifoliales</taxon>
        <taxon>Aquifoliaceae</taxon>
        <taxon>Ilex</taxon>
    </lineage>
</organism>
<feature type="region of interest" description="Disordered" evidence="5">
    <location>
        <begin position="1"/>
        <end position="33"/>
    </location>
</feature>
<evidence type="ECO:0000256" key="4">
    <source>
        <dbReference type="PROSITE-ProRule" id="PRU00027"/>
    </source>
</evidence>
<sequence length="107" mass="12392">MDPFLMDDITPQSSAQDDSNSNVQVTDDIQGEGQYTRKRSRVWEHFEKIEAADKAKCQHCSKIYNYHLRKIDTSSLLYHLDSCKSYLASVNKKDNTQLKLICAFKKD</sequence>
<dbReference type="PROSITE" id="PS50808">
    <property type="entry name" value="ZF_BED"/>
    <property type="match status" value="1"/>
</dbReference>
<evidence type="ECO:0000259" key="6">
    <source>
        <dbReference type="PROSITE" id="PS50808"/>
    </source>
</evidence>
<accession>A0ABC8UTG8</accession>
<dbReference type="InterPro" id="IPR003656">
    <property type="entry name" value="Znf_BED"/>
</dbReference>
<dbReference type="Pfam" id="PF02892">
    <property type="entry name" value="zf-BED"/>
    <property type="match status" value="1"/>
</dbReference>
<dbReference type="SMART" id="SM00614">
    <property type="entry name" value="ZnF_BED"/>
    <property type="match status" value="1"/>
</dbReference>
<proteinExistence type="predicted"/>
<evidence type="ECO:0000256" key="5">
    <source>
        <dbReference type="SAM" id="MobiDB-lite"/>
    </source>
</evidence>
<protein>
    <recommendedName>
        <fullName evidence="6">BED-type domain-containing protein</fullName>
    </recommendedName>
</protein>
<keyword evidence="3" id="KW-0862">Zinc</keyword>
<reference evidence="7 8" key="1">
    <citation type="submission" date="2024-02" db="EMBL/GenBank/DDBJ databases">
        <authorList>
            <person name="Vignale AGUSTIN F."/>
            <person name="Sosa J E."/>
            <person name="Modenutti C."/>
        </authorList>
    </citation>
    <scope>NUCLEOTIDE SEQUENCE [LARGE SCALE GENOMIC DNA]</scope>
</reference>
<keyword evidence="1" id="KW-0479">Metal-binding</keyword>
<keyword evidence="8" id="KW-1185">Reference proteome</keyword>
<dbReference type="Proteomes" id="UP001642360">
    <property type="component" value="Unassembled WGS sequence"/>
</dbReference>
<dbReference type="SUPFAM" id="SSF57667">
    <property type="entry name" value="beta-beta-alpha zinc fingers"/>
    <property type="match status" value="1"/>
</dbReference>
<dbReference type="GO" id="GO:0008270">
    <property type="term" value="F:zinc ion binding"/>
    <property type="evidence" value="ECO:0007669"/>
    <property type="project" value="UniProtKB-KW"/>
</dbReference>
<evidence type="ECO:0000256" key="2">
    <source>
        <dbReference type="ARBA" id="ARBA00022771"/>
    </source>
</evidence>
<dbReference type="PANTHER" id="PTHR34396:SF27">
    <property type="entry name" value="OS08G0208700 PROTEIN"/>
    <property type="match status" value="1"/>
</dbReference>
<evidence type="ECO:0000256" key="1">
    <source>
        <dbReference type="ARBA" id="ARBA00022723"/>
    </source>
</evidence>
<dbReference type="EMBL" id="CAUOFW020008946">
    <property type="protein sequence ID" value="CAK9184371.1"/>
    <property type="molecule type" value="Genomic_DNA"/>
</dbReference>
<dbReference type="PANTHER" id="PTHR34396">
    <property type="entry name" value="OS03G0264950 PROTEIN-RELATED"/>
    <property type="match status" value="1"/>
</dbReference>
<gene>
    <name evidence="7" type="ORF">ILEXP_LOCUS54689</name>
</gene>
<evidence type="ECO:0000313" key="7">
    <source>
        <dbReference type="EMBL" id="CAK9184371.1"/>
    </source>
</evidence>
<evidence type="ECO:0000256" key="3">
    <source>
        <dbReference type="ARBA" id="ARBA00022833"/>
    </source>
</evidence>
<dbReference type="InterPro" id="IPR036236">
    <property type="entry name" value="Znf_C2H2_sf"/>
</dbReference>
<dbReference type="InterPro" id="IPR053031">
    <property type="entry name" value="Cuticle_assoc_protein"/>
</dbReference>
<feature type="compositionally biased region" description="Polar residues" evidence="5">
    <location>
        <begin position="10"/>
        <end position="27"/>
    </location>
</feature>